<reference evidence="2 3" key="2">
    <citation type="journal article" date="2013" name="Plant Cell Physiol.">
        <title>Rice Annotation Project Database (RAP-DB): an integrative and interactive database for rice genomics.</title>
        <authorList>
            <person name="Sakai H."/>
            <person name="Lee S.S."/>
            <person name="Tanaka T."/>
            <person name="Numa H."/>
            <person name="Kim J."/>
            <person name="Kawahara Y."/>
            <person name="Wakimoto H."/>
            <person name="Yang C.C."/>
            <person name="Iwamoto M."/>
            <person name="Abe T."/>
            <person name="Yamada Y."/>
            <person name="Muto A."/>
            <person name="Inokuchi H."/>
            <person name="Ikemura T."/>
            <person name="Matsumoto T."/>
            <person name="Sasaki T."/>
            <person name="Itoh T."/>
        </authorList>
    </citation>
    <scope>NUCLEOTIDE SEQUENCE [LARGE SCALE GENOMIC DNA]</scope>
    <source>
        <strain evidence="3">cv. Nipponbare</strain>
    </source>
</reference>
<keyword evidence="3" id="KW-1185">Reference proteome</keyword>
<feature type="chain" id="PRO_5006056305" evidence="1">
    <location>
        <begin position="26"/>
        <end position="89"/>
    </location>
</feature>
<name>A0A0P0VFI2_ORYSJ</name>
<sequence>MFSTFMRSNIFFGTAFSMPSWLTAATNFRCSSTDHTTLGFFCVDESPFSLLFSSESSPSSPFSSLLFRDCLLLRLAPILSPSLFIPCAF</sequence>
<evidence type="ECO:0000313" key="3">
    <source>
        <dbReference type="Proteomes" id="UP000059680"/>
    </source>
</evidence>
<reference evidence="2 3" key="3">
    <citation type="journal article" date="2013" name="Rice">
        <title>Improvement of the Oryza sativa Nipponbare reference genome using next generation sequence and optical map data.</title>
        <authorList>
            <person name="Kawahara Y."/>
            <person name="de la Bastide M."/>
            <person name="Hamilton J.P."/>
            <person name="Kanamori H."/>
            <person name="McCombie W.R."/>
            <person name="Ouyang S."/>
            <person name="Schwartz D.C."/>
            <person name="Tanaka T."/>
            <person name="Wu J."/>
            <person name="Zhou S."/>
            <person name="Childs K.L."/>
            <person name="Davidson R.M."/>
            <person name="Lin H."/>
            <person name="Quesada-Ocampo L."/>
            <person name="Vaillancourt B."/>
            <person name="Sakai H."/>
            <person name="Lee S.S."/>
            <person name="Kim J."/>
            <person name="Numa H."/>
            <person name="Itoh T."/>
            <person name="Buell C.R."/>
            <person name="Matsumoto T."/>
        </authorList>
    </citation>
    <scope>NUCLEOTIDE SEQUENCE [LARGE SCALE GENOMIC DNA]</scope>
    <source>
        <strain evidence="3">cv. Nipponbare</strain>
    </source>
</reference>
<organism evidence="2 3">
    <name type="scientific">Oryza sativa subsp. japonica</name>
    <name type="common">Rice</name>
    <dbReference type="NCBI Taxonomy" id="39947"/>
    <lineage>
        <taxon>Eukaryota</taxon>
        <taxon>Viridiplantae</taxon>
        <taxon>Streptophyta</taxon>
        <taxon>Embryophyta</taxon>
        <taxon>Tracheophyta</taxon>
        <taxon>Spermatophyta</taxon>
        <taxon>Magnoliopsida</taxon>
        <taxon>Liliopsida</taxon>
        <taxon>Poales</taxon>
        <taxon>Poaceae</taxon>
        <taxon>BOP clade</taxon>
        <taxon>Oryzoideae</taxon>
        <taxon>Oryzeae</taxon>
        <taxon>Oryzinae</taxon>
        <taxon>Oryza</taxon>
        <taxon>Oryza sativa</taxon>
    </lineage>
</organism>
<dbReference type="PaxDb" id="39947-A0A0P0VFI2"/>
<keyword evidence="1" id="KW-0732">Signal</keyword>
<dbReference type="AlphaFoldDB" id="A0A0P0VFI2"/>
<proteinExistence type="predicted"/>
<dbReference type="InParanoid" id="A0A0P0VFI2"/>
<dbReference type="Proteomes" id="UP000059680">
    <property type="component" value="Chromosome 2"/>
</dbReference>
<reference evidence="3" key="1">
    <citation type="journal article" date="2005" name="Nature">
        <title>The map-based sequence of the rice genome.</title>
        <authorList>
            <consortium name="International rice genome sequencing project (IRGSP)"/>
            <person name="Matsumoto T."/>
            <person name="Wu J."/>
            <person name="Kanamori H."/>
            <person name="Katayose Y."/>
            <person name="Fujisawa M."/>
            <person name="Namiki N."/>
            <person name="Mizuno H."/>
            <person name="Yamamoto K."/>
            <person name="Antonio B.A."/>
            <person name="Baba T."/>
            <person name="Sakata K."/>
            <person name="Nagamura Y."/>
            <person name="Aoki H."/>
            <person name="Arikawa K."/>
            <person name="Arita K."/>
            <person name="Bito T."/>
            <person name="Chiden Y."/>
            <person name="Fujitsuka N."/>
            <person name="Fukunaka R."/>
            <person name="Hamada M."/>
            <person name="Harada C."/>
            <person name="Hayashi A."/>
            <person name="Hijishita S."/>
            <person name="Honda M."/>
            <person name="Hosokawa S."/>
            <person name="Ichikawa Y."/>
            <person name="Idonuma A."/>
            <person name="Iijima M."/>
            <person name="Ikeda M."/>
            <person name="Ikeno M."/>
            <person name="Ito K."/>
            <person name="Ito S."/>
            <person name="Ito T."/>
            <person name="Ito Y."/>
            <person name="Ito Y."/>
            <person name="Iwabuchi A."/>
            <person name="Kamiya K."/>
            <person name="Karasawa W."/>
            <person name="Kurita K."/>
            <person name="Katagiri S."/>
            <person name="Kikuta A."/>
            <person name="Kobayashi H."/>
            <person name="Kobayashi N."/>
            <person name="Machita K."/>
            <person name="Maehara T."/>
            <person name="Masukawa M."/>
            <person name="Mizubayashi T."/>
            <person name="Mukai Y."/>
            <person name="Nagasaki H."/>
            <person name="Nagata Y."/>
            <person name="Naito S."/>
            <person name="Nakashima M."/>
            <person name="Nakama Y."/>
            <person name="Nakamichi Y."/>
            <person name="Nakamura M."/>
            <person name="Meguro A."/>
            <person name="Negishi M."/>
            <person name="Ohta I."/>
            <person name="Ohta T."/>
            <person name="Okamoto M."/>
            <person name="Ono N."/>
            <person name="Saji S."/>
            <person name="Sakaguchi M."/>
            <person name="Sakai K."/>
            <person name="Shibata M."/>
            <person name="Shimokawa T."/>
            <person name="Song J."/>
            <person name="Takazaki Y."/>
            <person name="Terasawa K."/>
            <person name="Tsugane M."/>
            <person name="Tsuji K."/>
            <person name="Ueda S."/>
            <person name="Waki K."/>
            <person name="Yamagata H."/>
            <person name="Yamamoto M."/>
            <person name="Yamamoto S."/>
            <person name="Yamane H."/>
            <person name="Yoshiki S."/>
            <person name="Yoshihara R."/>
            <person name="Yukawa K."/>
            <person name="Zhong H."/>
            <person name="Yano M."/>
            <person name="Yuan Q."/>
            <person name="Ouyang S."/>
            <person name="Liu J."/>
            <person name="Jones K.M."/>
            <person name="Gansberger K."/>
            <person name="Moffat K."/>
            <person name="Hill J."/>
            <person name="Bera J."/>
            <person name="Fadrosh D."/>
            <person name="Jin S."/>
            <person name="Johri S."/>
            <person name="Kim M."/>
            <person name="Overton L."/>
            <person name="Reardon M."/>
            <person name="Tsitrin T."/>
            <person name="Vuong H."/>
            <person name="Weaver B."/>
            <person name="Ciecko A."/>
            <person name="Tallon L."/>
            <person name="Jackson J."/>
            <person name="Pai G."/>
            <person name="Aken S.V."/>
            <person name="Utterback T."/>
            <person name="Reidmuller S."/>
            <person name="Feldblyum T."/>
            <person name="Hsiao J."/>
            <person name="Zismann V."/>
            <person name="Iobst S."/>
            <person name="de Vazeille A.R."/>
            <person name="Buell C.R."/>
            <person name="Ying K."/>
            <person name="Li Y."/>
            <person name="Lu T."/>
            <person name="Huang Y."/>
            <person name="Zhao Q."/>
            <person name="Feng Q."/>
            <person name="Zhang L."/>
            <person name="Zhu J."/>
            <person name="Weng Q."/>
            <person name="Mu J."/>
            <person name="Lu Y."/>
            <person name="Fan D."/>
            <person name="Liu Y."/>
            <person name="Guan J."/>
            <person name="Zhang Y."/>
            <person name="Yu S."/>
            <person name="Liu X."/>
            <person name="Zhang Y."/>
            <person name="Hong G."/>
            <person name="Han B."/>
            <person name="Choisne N."/>
            <person name="Demange N."/>
            <person name="Orjeda G."/>
            <person name="Samain S."/>
            <person name="Cattolico L."/>
            <person name="Pelletier E."/>
            <person name="Couloux A."/>
            <person name="Segurens B."/>
            <person name="Wincker P."/>
            <person name="D'Hont A."/>
            <person name="Scarpelli C."/>
            <person name="Weissenbach J."/>
            <person name="Salanoubat M."/>
            <person name="Quetier F."/>
            <person name="Yu Y."/>
            <person name="Kim H.R."/>
            <person name="Rambo T."/>
            <person name="Currie J."/>
            <person name="Collura K."/>
            <person name="Luo M."/>
            <person name="Yang T."/>
            <person name="Ammiraju J.S.S."/>
            <person name="Engler F."/>
            <person name="Soderlund C."/>
            <person name="Wing R.A."/>
            <person name="Palmer L.E."/>
            <person name="de la Bastide M."/>
            <person name="Spiegel L."/>
            <person name="Nascimento L."/>
            <person name="Zutavern T."/>
            <person name="O'Shaughnessy A."/>
            <person name="Dike S."/>
            <person name="Dedhia N."/>
            <person name="Preston R."/>
            <person name="Balija V."/>
            <person name="McCombie W.R."/>
            <person name="Chow T."/>
            <person name="Chen H."/>
            <person name="Chung M."/>
            <person name="Chen C."/>
            <person name="Shaw J."/>
            <person name="Wu H."/>
            <person name="Hsiao K."/>
            <person name="Chao Y."/>
            <person name="Chu M."/>
            <person name="Cheng C."/>
            <person name="Hour A."/>
            <person name="Lee P."/>
            <person name="Lin S."/>
            <person name="Lin Y."/>
            <person name="Liou J."/>
            <person name="Liu S."/>
            <person name="Hsing Y."/>
            <person name="Raghuvanshi S."/>
            <person name="Mohanty A."/>
            <person name="Bharti A.K."/>
            <person name="Gaur A."/>
            <person name="Gupta V."/>
            <person name="Kumar D."/>
            <person name="Ravi V."/>
            <person name="Vij S."/>
            <person name="Kapur A."/>
            <person name="Khurana P."/>
            <person name="Khurana P."/>
            <person name="Khurana J.P."/>
            <person name="Tyagi A.K."/>
            <person name="Gaikwad K."/>
            <person name="Singh A."/>
            <person name="Dalal V."/>
            <person name="Srivastava S."/>
            <person name="Dixit A."/>
            <person name="Pal A.K."/>
            <person name="Ghazi I.A."/>
            <person name="Yadav M."/>
            <person name="Pandit A."/>
            <person name="Bhargava A."/>
            <person name="Sureshbabu K."/>
            <person name="Batra K."/>
            <person name="Sharma T.R."/>
            <person name="Mohapatra T."/>
            <person name="Singh N.K."/>
            <person name="Messing J."/>
            <person name="Nelson A.B."/>
            <person name="Fuks G."/>
            <person name="Kavchok S."/>
            <person name="Keizer G."/>
            <person name="Linton E."/>
            <person name="Llaca V."/>
            <person name="Song R."/>
            <person name="Tanyolac B."/>
            <person name="Young S."/>
            <person name="Ho-Il K."/>
            <person name="Hahn J.H."/>
            <person name="Sangsakoo G."/>
            <person name="Vanavichit A."/>
            <person name="de Mattos Luiz.A.T."/>
            <person name="Zimmer P.D."/>
            <person name="Malone G."/>
            <person name="Dellagostin O."/>
            <person name="de Oliveira A.C."/>
            <person name="Bevan M."/>
            <person name="Bancroft I."/>
            <person name="Minx P."/>
            <person name="Cordum H."/>
            <person name="Wilson R."/>
            <person name="Cheng Z."/>
            <person name="Jin W."/>
            <person name="Jiang J."/>
            <person name="Leong S.A."/>
            <person name="Iwama H."/>
            <person name="Gojobori T."/>
            <person name="Itoh T."/>
            <person name="Niimura Y."/>
            <person name="Fujii Y."/>
            <person name="Habara T."/>
            <person name="Sakai H."/>
            <person name="Sato Y."/>
            <person name="Wilson G."/>
            <person name="Kumar K."/>
            <person name="McCouch S."/>
            <person name="Juretic N."/>
            <person name="Hoen D."/>
            <person name="Wright S."/>
            <person name="Bruskiewich R."/>
            <person name="Bureau T."/>
            <person name="Miyao A."/>
            <person name="Hirochika H."/>
            <person name="Nishikawa T."/>
            <person name="Kadowaki K."/>
            <person name="Sugiura M."/>
            <person name="Burr B."/>
            <person name="Sasaki T."/>
        </authorList>
    </citation>
    <scope>NUCLEOTIDE SEQUENCE [LARGE SCALE GENOMIC DNA]</scope>
    <source>
        <strain evidence="3">cv. Nipponbare</strain>
    </source>
</reference>
<evidence type="ECO:0000313" key="2">
    <source>
        <dbReference type="EMBL" id="BAS77315.1"/>
    </source>
</evidence>
<feature type="signal peptide" evidence="1">
    <location>
        <begin position="1"/>
        <end position="25"/>
    </location>
</feature>
<protein>
    <submittedName>
        <fullName evidence="2">Os02g0182200 protein</fullName>
    </submittedName>
</protein>
<evidence type="ECO:0000256" key="1">
    <source>
        <dbReference type="SAM" id="SignalP"/>
    </source>
</evidence>
<dbReference type="EMBL" id="AP014958">
    <property type="protein sequence ID" value="BAS77315.1"/>
    <property type="molecule type" value="Genomic_DNA"/>
</dbReference>
<dbReference type="Gramene" id="Os02t0182200-00">
    <property type="protein sequence ID" value="Os02t0182200-00"/>
    <property type="gene ID" value="Os02g0182200"/>
</dbReference>
<gene>
    <name evidence="2" type="ordered locus">Os02g0182200</name>
    <name evidence="2" type="ORF">OSNPB_020182200</name>
</gene>
<accession>A0A0P0VFI2</accession>